<dbReference type="InterPro" id="IPR014812">
    <property type="entry name" value="Vps51"/>
</dbReference>
<evidence type="ECO:0000313" key="4">
    <source>
        <dbReference type="EMBL" id="CAK7892807.1"/>
    </source>
</evidence>
<evidence type="ECO:0000256" key="3">
    <source>
        <dbReference type="RuleBase" id="RU368010"/>
    </source>
</evidence>
<keyword evidence="3" id="KW-0813">Transport</keyword>
<comment type="caution">
    <text evidence="4">The sequence shown here is derived from an EMBL/GenBank/DDBJ whole genome shotgun (WGS) entry which is preliminary data.</text>
</comment>
<accession>A0AAV1T188</accession>
<sequence length="821" mass="93348">MEDHGLTRMQELMSSYYGLNDQESRKGQDRDMDSAGFDAQVYVKELLQTRGLNELLAIDDKLIREIKELDTDMQMLVYENYSKFITATDTIRKIKNNVATMEDDVARVVKSMDVITAKSEGIDVALAPHRAKVDKLIGVRRLLKKFEFLFELPQKLSSAVKQKEYTNAVKYYQLAHQILQRYDHISAFKTIQVETKKPIQLLKSMLKERMRDTTIESEELCETVELLHQLDVCNDEIRGQFVAWHRAFFTRIVAEFKTQSKADSVSVFLQRFNAEVLSRMSRVFLVYKIHFIPEAVASEKLSPSYTVQDNLFLNFVKELSALYLGECVVQFRRPHTNFGSADEVLDGPRGNHLSSDIAESEYFVFMRVMKRFASQVESVDKSIPMCGLAKGATEIVESCVRYQIEVVFRALREDTRDFLVTSYEKVCGLGRSSRAGGQSVRPLAQESARIFTDMMQKVLQRMGLMVQMGFSVLPELSQLFCDLVQGQFCVFLKWFNVSVLQYAEPKRAFAQPDGPSGIRLEEQKIVALTWLEPTPQFLLFLSCLCQELSDVGISECARSVNECLSAISLPSRTAESGPLCNRRESQEDATYVIEVTRESSAELLREVAKKYANQLCTIIYNGMAATSWSDMDEEPRIVQEMMAAVVETTVRFGKEVAMALGDEQSIFIENNSRSNGRDFRRRASALRSRNAGIVAAPSGMQLNVDRVFARKIHAYPHQLDLSADAFVQSMLKICIKAFSEWVRLLELSKFGLQQIQLDAEFLRSTLMHIVVSREAEEEMEDLLSDLLSNARARAVEDTLTDQTNVGAIVSAKSTQVLSRWR</sequence>
<dbReference type="GO" id="GO:0000938">
    <property type="term" value="C:GARP complex"/>
    <property type="evidence" value="ECO:0007669"/>
    <property type="project" value="UniProtKB-UniRule"/>
</dbReference>
<dbReference type="PANTHER" id="PTHR15954:SF4">
    <property type="entry name" value="VACUOLAR PROTEIN SORTING-ASSOCIATED PROTEIN 51 HOMOLOG"/>
    <property type="match status" value="1"/>
</dbReference>
<dbReference type="GO" id="GO:0016020">
    <property type="term" value="C:membrane"/>
    <property type="evidence" value="ECO:0007669"/>
    <property type="project" value="TreeGrafter"/>
</dbReference>
<comment type="similarity">
    <text evidence="1 3">Belongs to the VPS51 family.</text>
</comment>
<name>A0AAV1T188_9STRA</name>
<keyword evidence="3" id="KW-0445">Lipid transport</keyword>
<dbReference type="SUPFAM" id="SSF74788">
    <property type="entry name" value="Cullin repeat-like"/>
    <property type="match status" value="1"/>
</dbReference>
<keyword evidence="3" id="KW-0653">Protein transport</keyword>
<proteinExistence type="inferred from homology"/>
<dbReference type="GO" id="GO:1990745">
    <property type="term" value="C:EARP complex"/>
    <property type="evidence" value="ECO:0007669"/>
    <property type="project" value="TreeGrafter"/>
</dbReference>
<protein>
    <recommendedName>
        <fullName evidence="3">Vacuolar protein sorting-associated protein 51 homolog</fullName>
    </recommendedName>
</protein>
<evidence type="ECO:0000256" key="2">
    <source>
        <dbReference type="ARBA" id="ARBA00023054"/>
    </source>
</evidence>
<dbReference type="GO" id="GO:0042147">
    <property type="term" value="P:retrograde transport, endosome to Golgi"/>
    <property type="evidence" value="ECO:0007669"/>
    <property type="project" value="UniProtKB-UniRule"/>
</dbReference>
<comment type="subcellular location">
    <subcellularLocation>
        <location evidence="3">Golgi apparatus</location>
        <location evidence="3">trans-Golgi network</location>
    </subcellularLocation>
</comment>
<dbReference type="PANTHER" id="PTHR15954">
    <property type="entry name" value="VACUOLAR PROTEIN SORTING-ASSOCIATED PROTEIN 51 HOMOLOG"/>
    <property type="match status" value="1"/>
</dbReference>
<dbReference type="InterPro" id="IPR016159">
    <property type="entry name" value="Cullin_repeat-like_dom_sf"/>
</dbReference>
<reference evidence="4" key="1">
    <citation type="submission" date="2024-01" db="EMBL/GenBank/DDBJ databases">
        <authorList>
            <person name="Webb A."/>
        </authorList>
    </citation>
    <scope>NUCLEOTIDE SEQUENCE</scope>
    <source>
        <strain evidence="4">Pm1</strain>
    </source>
</reference>
<comment type="function">
    <text evidence="3">Acts as component of the GARP complex that is involved in retrograde transport from early and late endosomes to the trans-Golgi network (TGN).</text>
</comment>
<dbReference type="EMBL" id="CAKLBY020000003">
    <property type="protein sequence ID" value="CAK7892807.1"/>
    <property type="molecule type" value="Genomic_DNA"/>
</dbReference>
<dbReference type="GO" id="GO:0006869">
    <property type="term" value="P:lipid transport"/>
    <property type="evidence" value="ECO:0007669"/>
    <property type="project" value="UniProtKB-UniRule"/>
</dbReference>
<evidence type="ECO:0000313" key="5">
    <source>
        <dbReference type="EMBL" id="CAK7941323.1"/>
    </source>
</evidence>
<keyword evidence="3" id="KW-0333">Golgi apparatus</keyword>
<dbReference type="GO" id="GO:0032456">
    <property type="term" value="P:endocytic recycling"/>
    <property type="evidence" value="ECO:0007669"/>
    <property type="project" value="TreeGrafter"/>
</dbReference>
<keyword evidence="2" id="KW-0175">Coiled coil</keyword>
<dbReference type="GO" id="GO:0048193">
    <property type="term" value="P:Golgi vesicle transport"/>
    <property type="evidence" value="ECO:0007669"/>
    <property type="project" value="TreeGrafter"/>
</dbReference>
<dbReference type="GO" id="GO:0015031">
    <property type="term" value="P:protein transport"/>
    <property type="evidence" value="ECO:0007669"/>
    <property type="project" value="UniProtKB-UniRule"/>
</dbReference>
<dbReference type="GO" id="GO:0007041">
    <property type="term" value="P:lysosomal transport"/>
    <property type="evidence" value="ECO:0007669"/>
    <property type="project" value="TreeGrafter"/>
</dbReference>
<dbReference type="Proteomes" id="UP001162060">
    <property type="component" value="Unassembled WGS sequence"/>
</dbReference>
<dbReference type="GO" id="GO:0005829">
    <property type="term" value="C:cytosol"/>
    <property type="evidence" value="ECO:0007669"/>
    <property type="project" value="GOC"/>
</dbReference>
<evidence type="ECO:0000256" key="1">
    <source>
        <dbReference type="ARBA" id="ARBA00006080"/>
    </source>
</evidence>
<dbReference type="GO" id="GO:0007030">
    <property type="term" value="P:Golgi organization"/>
    <property type="evidence" value="ECO:0007669"/>
    <property type="project" value="UniProtKB-UniRule"/>
</dbReference>
<gene>
    <name evidence="5" type="ORF">PM001_LOCUS26473</name>
    <name evidence="4" type="ORF">PM001_LOCUS476</name>
</gene>
<dbReference type="AlphaFoldDB" id="A0AAV1T188"/>
<organism evidence="4 6">
    <name type="scientific">Peronospora matthiolae</name>
    <dbReference type="NCBI Taxonomy" id="2874970"/>
    <lineage>
        <taxon>Eukaryota</taxon>
        <taxon>Sar</taxon>
        <taxon>Stramenopiles</taxon>
        <taxon>Oomycota</taxon>
        <taxon>Peronosporomycetes</taxon>
        <taxon>Peronosporales</taxon>
        <taxon>Peronosporaceae</taxon>
        <taxon>Peronospora</taxon>
    </lineage>
</organism>
<evidence type="ECO:0000313" key="6">
    <source>
        <dbReference type="Proteomes" id="UP001162060"/>
    </source>
</evidence>
<comment type="subunit">
    <text evidence="3">Component of the Golgi-associated retrograde protein (GARP) complex.</text>
</comment>
<dbReference type="Pfam" id="PF08700">
    <property type="entry name" value="VPS51_Exo84_N"/>
    <property type="match status" value="1"/>
</dbReference>
<dbReference type="EMBL" id="CAKLBY020000264">
    <property type="protein sequence ID" value="CAK7941323.1"/>
    <property type="molecule type" value="Genomic_DNA"/>
</dbReference>